<sequence length="55" mass="6530">MRRIASRYRGGHIARDLLRLVVDDARKQDKRIIPTCSYALAQFKRHAEYGDVWQK</sequence>
<proteinExistence type="predicted"/>
<dbReference type="GO" id="GO:0016740">
    <property type="term" value="F:transferase activity"/>
    <property type="evidence" value="ECO:0007669"/>
    <property type="project" value="UniProtKB-KW"/>
</dbReference>
<protein>
    <submittedName>
        <fullName evidence="2">N-acetyltransferase</fullName>
    </submittedName>
</protein>
<organism evidence="2 3">
    <name type="scientific">Cohnella endophytica</name>
    <dbReference type="NCBI Taxonomy" id="2419778"/>
    <lineage>
        <taxon>Bacteria</taxon>
        <taxon>Bacillati</taxon>
        <taxon>Bacillota</taxon>
        <taxon>Bacilli</taxon>
        <taxon>Bacillales</taxon>
        <taxon>Paenibacillaceae</taxon>
        <taxon>Cohnella</taxon>
    </lineage>
</organism>
<dbReference type="Proteomes" id="UP000282076">
    <property type="component" value="Unassembled WGS sequence"/>
</dbReference>
<dbReference type="EMBL" id="RBZM01000003">
    <property type="protein sequence ID" value="RKP56100.1"/>
    <property type="molecule type" value="Genomic_DNA"/>
</dbReference>
<keyword evidence="3" id="KW-1185">Reference proteome</keyword>
<gene>
    <name evidence="2" type="ORF">D7Z26_05465</name>
</gene>
<dbReference type="SUPFAM" id="SSF55729">
    <property type="entry name" value="Acyl-CoA N-acyltransferases (Nat)"/>
    <property type="match status" value="1"/>
</dbReference>
<evidence type="ECO:0000313" key="2">
    <source>
        <dbReference type="EMBL" id="RKP56100.1"/>
    </source>
</evidence>
<dbReference type="OrthoDB" id="9793389at2"/>
<evidence type="ECO:0000313" key="3">
    <source>
        <dbReference type="Proteomes" id="UP000282076"/>
    </source>
</evidence>
<evidence type="ECO:0000259" key="1">
    <source>
        <dbReference type="PROSITE" id="PS51729"/>
    </source>
</evidence>
<reference evidence="2 3" key="1">
    <citation type="submission" date="2018-10" db="EMBL/GenBank/DDBJ databases">
        <title>Cohnella sp. M2MS4P-1, whole genome shotgun sequence.</title>
        <authorList>
            <person name="Tuo L."/>
        </authorList>
    </citation>
    <scope>NUCLEOTIDE SEQUENCE [LARGE SCALE GENOMIC DNA]</scope>
    <source>
        <strain evidence="2 3">M2MS4P-1</strain>
    </source>
</reference>
<accession>A0A494Y280</accession>
<dbReference type="Pfam" id="PF14542">
    <property type="entry name" value="Acetyltransf_CG"/>
    <property type="match status" value="1"/>
</dbReference>
<feature type="domain" description="N-acetyltransferase" evidence="1">
    <location>
        <begin position="1"/>
        <end position="54"/>
    </location>
</feature>
<dbReference type="PROSITE" id="PS51729">
    <property type="entry name" value="GNAT_YJDJ"/>
    <property type="match status" value="1"/>
</dbReference>
<dbReference type="InterPro" id="IPR031165">
    <property type="entry name" value="GNAT_YJDJ"/>
</dbReference>
<comment type="caution">
    <text evidence="2">The sequence shown here is derived from an EMBL/GenBank/DDBJ whole genome shotgun (WGS) entry which is preliminary data.</text>
</comment>
<dbReference type="AlphaFoldDB" id="A0A494Y280"/>
<name>A0A494Y280_9BACL</name>
<dbReference type="Gene3D" id="3.40.630.30">
    <property type="match status" value="1"/>
</dbReference>
<keyword evidence="2" id="KW-0808">Transferase</keyword>
<dbReference type="InterPro" id="IPR016181">
    <property type="entry name" value="Acyl_CoA_acyltransferase"/>
</dbReference>